<organism evidence="2 3">
    <name type="scientific">Ditylenchus destructor</name>
    <dbReference type="NCBI Taxonomy" id="166010"/>
    <lineage>
        <taxon>Eukaryota</taxon>
        <taxon>Metazoa</taxon>
        <taxon>Ecdysozoa</taxon>
        <taxon>Nematoda</taxon>
        <taxon>Chromadorea</taxon>
        <taxon>Rhabditida</taxon>
        <taxon>Tylenchina</taxon>
        <taxon>Tylenchomorpha</taxon>
        <taxon>Sphaerularioidea</taxon>
        <taxon>Anguinidae</taxon>
        <taxon>Anguininae</taxon>
        <taxon>Ditylenchus</taxon>
    </lineage>
</organism>
<evidence type="ECO:0000313" key="3">
    <source>
        <dbReference type="Proteomes" id="UP001201812"/>
    </source>
</evidence>
<feature type="compositionally biased region" description="Basic residues" evidence="1">
    <location>
        <begin position="97"/>
        <end position="107"/>
    </location>
</feature>
<evidence type="ECO:0000313" key="2">
    <source>
        <dbReference type="EMBL" id="KAI1715620.1"/>
    </source>
</evidence>
<gene>
    <name evidence="2" type="ORF">DdX_07942</name>
</gene>
<evidence type="ECO:0000256" key="1">
    <source>
        <dbReference type="SAM" id="MobiDB-lite"/>
    </source>
</evidence>
<reference evidence="2" key="1">
    <citation type="submission" date="2022-01" db="EMBL/GenBank/DDBJ databases">
        <title>Genome Sequence Resource for Two Populations of Ditylenchus destructor, the Migratory Endoparasitic Phytonematode.</title>
        <authorList>
            <person name="Zhang H."/>
            <person name="Lin R."/>
            <person name="Xie B."/>
        </authorList>
    </citation>
    <scope>NUCLEOTIDE SEQUENCE</scope>
    <source>
        <strain evidence="2">BazhouSP</strain>
    </source>
</reference>
<name>A0AAD4N2L9_9BILA</name>
<protein>
    <submittedName>
        <fullName evidence="2">Uncharacterized protein</fullName>
    </submittedName>
</protein>
<accession>A0AAD4N2L9</accession>
<dbReference type="EMBL" id="JAKKPZ010000011">
    <property type="protein sequence ID" value="KAI1715620.1"/>
    <property type="molecule type" value="Genomic_DNA"/>
</dbReference>
<dbReference type="AlphaFoldDB" id="A0AAD4N2L9"/>
<proteinExistence type="predicted"/>
<keyword evidence="3" id="KW-1185">Reference proteome</keyword>
<comment type="caution">
    <text evidence="2">The sequence shown here is derived from an EMBL/GenBank/DDBJ whole genome shotgun (WGS) entry which is preliminary data.</text>
</comment>
<dbReference type="Proteomes" id="UP001201812">
    <property type="component" value="Unassembled WGS sequence"/>
</dbReference>
<sequence>MCVCVYSSSNCSFPSSIPDSPSQQNSNSLLFAGAALFAVGASEWTPLSLFSLFLCSSFYPYFKSRTDEGRGGARHQPPLSCHPAGHSPAPPDYNNKNRAKQAKRTTV</sequence>
<feature type="region of interest" description="Disordered" evidence="1">
    <location>
        <begin position="67"/>
        <end position="107"/>
    </location>
</feature>